<evidence type="ECO:0000313" key="5">
    <source>
        <dbReference type="Proteomes" id="UP000191039"/>
    </source>
</evidence>
<dbReference type="Pfam" id="PF03779">
    <property type="entry name" value="SPW"/>
    <property type="match status" value="1"/>
</dbReference>
<evidence type="ECO:0000313" key="3">
    <source>
        <dbReference type="EMBL" id="OPE53018.1"/>
    </source>
</evidence>
<gene>
    <name evidence="3" type="ORF">BV510_17765</name>
    <name evidence="4" type="ORF">CRI78_20115</name>
</gene>
<feature type="transmembrane region" description="Helical" evidence="1">
    <location>
        <begin position="67"/>
        <end position="87"/>
    </location>
</feature>
<dbReference type="Proteomes" id="UP000220340">
    <property type="component" value="Unassembled WGS sequence"/>
</dbReference>
<keyword evidence="1" id="KW-0812">Transmembrane</keyword>
<dbReference type="InterPro" id="IPR005530">
    <property type="entry name" value="SPW"/>
</dbReference>
<feature type="domain" description="SPW repeat-containing integral membrane" evidence="2">
    <location>
        <begin position="114"/>
        <end position="205"/>
    </location>
</feature>
<reference evidence="4 6" key="2">
    <citation type="submission" date="2017-10" db="EMBL/GenBank/DDBJ databases">
        <title>The new phylogeny of genus Mycobacterium.</title>
        <authorList>
            <person name="Tortoli E."/>
            <person name="Trovato A."/>
            <person name="Cirillo D.M."/>
        </authorList>
    </citation>
    <scope>NUCLEOTIDE SEQUENCE [LARGE SCALE GENOMIC DNA]</scope>
    <source>
        <strain evidence="4 6">IP141170001</strain>
    </source>
</reference>
<reference evidence="3 5" key="1">
    <citation type="submission" date="2016-09" db="EMBL/GenBank/DDBJ databases">
        <title>genome sequences of unsequenced Mycobacteria.</title>
        <authorList>
            <person name="Greninger A.L."/>
            <person name="Jerome K.R."/>
            <person name="Mcnair B."/>
            <person name="Wallis C."/>
            <person name="Fang F."/>
        </authorList>
    </citation>
    <scope>NUCLEOTIDE SEQUENCE [LARGE SCALE GENOMIC DNA]</scope>
    <source>
        <strain evidence="3 5">BM1</strain>
    </source>
</reference>
<feature type="transmembrane region" description="Helical" evidence="1">
    <location>
        <begin position="41"/>
        <end position="61"/>
    </location>
</feature>
<evidence type="ECO:0000259" key="2">
    <source>
        <dbReference type="Pfam" id="PF03779"/>
    </source>
</evidence>
<feature type="transmembrane region" description="Helical" evidence="1">
    <location>
        <begin position="113"/>
        <end position="134"/>
    </location>
</feature>
<dbReference type="EMBL" id="PDCR01000028">
    <property type="protein sequence ID" value="PEG52650.1"/>
    <property type="molecule type" value="Genomic_DNA"/>
</dbReference>
<dbReference type="AlphaFoldDB" id="A0A1Q4H595"/>
<sequence>MVSAFAFTTTQVGQGLAFGFGAFIVFFGALSVLAHDRAPDHWGLAVVGLAMFTVPFIGNGFSYDRWSSWTCWLAGGLAVILGGFAWMHDRTTTEYGISDVGDSQRLRHPWSYWIGRLALIVGLAAVLLSIGLPATAAPRAVTIGLGAMIAVVAVWSLLASEPTHNFLTLAIVGFALFLSPWVAAFSGDGIAWTGWVAGGLATALGVAGYVRGERGDFATAVRDDSTERYRRRYR</sequence>
<dbReference type="Proteomes" id="UP000191039">
    <property type="component" value="Unassembled WGS sequence"/>
</dbReference>
<evidence type="ECO:0000256" key="1">
    <source>
        <dbReference type="SAM" id="Phobius"/>
    </source>
</evidence>
<feature type="transmembrane region" description="Helical" evidence="1">
    <location>
        <begin position="166"/>
        <end position="184"/>
    </location>
</feature>
<accession>A0A1Q4H595</accession>
<feature type="transmembrane region" description="Helical" evidence="1">
    <location>
        <begin position="190"/>
        <end position="210"/>
    </location>
</feature>
<keyword evidence="6" id="KW-1185">Reference proteome</keyword>
<evidence type="ECO:0000313" key="6">
    <source>
        <dbReference type="Proteomes" id="UP000220340"/>
    </source>
</evidence>
<keyword evidence="1" id="KW-0472">Membrane</keyword>
<proteinExistence type="predicted"/>
<dbReference type="EMBL" id="MIJD01000195">
    <property type="protein sequence ID" value="OPE53018.1"/>
    <property type="molecule type" value="Genomic_DNA"/>
</dbReference>
<keyword evidence="1" id="KW-1133">Transmembrane helix</keyword>
<dbReference type="OrthoDB" id="4557152at2"/>
<feature type="transmembrane region" description="Helical" evidence="1">
    <location>
        <begin position="12"/>
        <end position="34"/>
    </location>
</feature>
<organism evidence="3 5">
    <name type="scientific">Mycolicibacterium diernhoferi</name>
    <dbReference type="NCBI Taxonomy" id="1801"/>
    <lineage>
        <taxon>Bacteria</taxon>
        <taxon>Bacillati</taxon>
        <taxon>Actinomycetota</taxon>
        <taxon>Actinomycetes</taxon>
        <taxon>Mycobacteriales</taxon>
        <taxon>Mycobacteriaceae</taxon>
        <taxon>Mycolicibacterium</taxon>
    </lineage>
</organism>
<name>A0A1Q4H595_9MYCO</name>
<evidence type="ECO:0000313" key="4">
    <source>
        <dbReference type="EMBL" id="PEG52650.1"/>
    </source>
</evidence>
<feature type="transmembrane region" description="Helical" evidence="1">
    <location>
        <begin position="140"/>
        <end position="159"/>
    </location>
</feature>
<comment type="caution">
    <text evidence="3">The sequence shown here is derived from an EMBL/GenBank/DDBJ whole genome shotgun (WGS) entry which is preliminary data.</text>
</comment>
<protein>
    <recommendedName>
        <fullName evidence="2">SPW repeat-containing integral membrane domain-containing protein</fullName>
    </recommendedName>
</protein>